<feature type="transmembrane region" description="Helical" evidence="2">
    <location>
        <begin position="21"/>
        <end position="39"/>
    </location>
</feature>
<evidence type="ECO:0000313" key="4">
    <source>
        <dbReference type="Proteomes" id="UP000821866"/>
    </source>
</evidence>
<sequence>MNIQRCGSYTQMSAFCQDSLLLAKLNFALAMVMFLKPFLSDYQLGKPLIFFLKKDLKSIVRQLFTSFVKCTVLTASAGLISILKIDLADPNNQVSAEKVDIGDAAVQRIKAAKDGVKDPVIDNTMAAYMQQEFGGASSDSNEENFAGDPEELHSDHGSDVSSKKRTSGKLQLLLLLVIKLSATVS</sequence>
<keyword evidence="4" id="KW-1185">Reference proteome</keyword>
<evidence type="ECO:0000313" key="3">
    <source>
        <dbReference type="EMBL" id="KAH8019052.1"/>
    </source>
</evidence>
<feature type="region of interest" description="Disordered" evidence="1">
    <location>
        <begin position="135"/>
        <end position="164"/>
    </location>
</feature>
<dbReference type="Proteomes" id="UP000821866">
    <property type="component" value="Chromosome 8"/>
</dbReference>
<proteinExistence type="predicted"/>
<accession>A0A9J6DAB3</accession>
<dbReference type="EMBL" id="JABSTU010000010">
    <property type="protein sequence ID" value="KAH8019052.1"/>
    <property type="molecule type" value="Genomic_DNA"/>
</dbReference>
<reference evidence="3" key="2">
    <citation type="submission" date="2021-09" db="EMBL/GenBank/DDBJ databases">
        <authorList>
            <person name="Jia N."/>
            <person name="Wang J."/>
            <person name="Shi W."/>
            <person name="Du L."/>
            <person name="Sun Y."/>
            <person name="Zhan W."/>
            <person name="Jiang J."/>
            <person name="Wang Q."/>
            <person name="Zhang B."/>
            <person name="Ji P."/>
            <person name="Sakyi L.B."/>
            <person name="Cui X."/>
            <person name="Yuan T."/>
            <person name="Jiang B."/>
            <person name="Yang W."/>
            <person name="Lam T.T.-Y."/>
            <person name="Chang Q."/>
            <person name="Ding S."/>
            <person name="Wang X."/>
            <person name="Zhu J."/>
            <person name="Ruan X."/>
            <person name="Zhao L."/>
            <person name="Wei J."/>
            <person name="Que T."/>
            <person name="Du C."/>
            <person name="Cheng J."/>
            <person name="Dai P."/>
            <person name="Han X."/>
            <person name="Huang E."/>
            <person name="Gao Y."/>
            <person name="Liu J."/>
            <person name="Shao H."/>
            <person name="Ye R."/>
            <person name="Li L."/>
            <person name="Wei W."/>
            <person name="Wang X."/>
            <person name="Wang C."/>
            <person name="Huo Q."/>
            <person name="Li W."/>
            <person name="Guo W."/>
            <person name="Chen H."/>
            <person name="Chen S."/>
            <person name="Zhou L."/>
            <person name="Zhou L."/>
            <person name="Ni X."/>
            <person name="Tian J."/>
            <person name="Zhou Y."/>
            <person name="Sheng Y."/>
            <person name="Liu T."/>
            <person name="Pan Y."/>
            <person name="Xia L."/>
            <person name="Li J."/>
            <person name="Zhao F."/>
            <person name="Cao W."/>
        </authorList>
    </citation>
    <scope>NUCLEOTIDE SEQUENCE</scope>
    <source>
        <strain evidence="3">Rmic-2018</strain>
        <tissue evidence="3">Larvae</tissue>
    </source>
</reference>
<keyword evidence="2" id="KW-0812">Transmembrane</keyword>
<keyword evidence="2" id="KW-1133">Transmembrane helix</keyword>
<keyword evidence="2" id="KW-0472">Membrane</keyword>
<dbReference type="AlphaFoldDB" id="A0A9J6DAB3"/>
<name>A0A9J6DAB3_RHIMP</name>
<evidence type="ECO:0000256" key="1">
    <source>
        <dbReference type="SAM" id="MobiDB-lite"/>
    </source>
</evidence>
<reference evidence="3" key="1">
    <citation type="journal article" date="2020" name="Cell">
        <title>Large-Scale Comparative Analyses of Tick Genomes Elucidate Their Genetic Diversity and Vector Capacities.</title>
        <authorList>
            <consortium name="Tick Genome and Microbiome Consortium (TIGMIC)"/>
            <person name="Jia N."/>
            <person name="Wang J."/>
            <person name="Shi W."/>
            <person name="Du L."/>
            <person name="Sun Y."/>
            <person name="Zhan W."/>
            <person name="Jiang J.F."/>
            <person name="Wang Q."/>
            <person name="Zhang B."/>
            <person name="Ji P."/>
            <person name="Bell-Sakyi L."/>
            <person name="Cui X.M."/>
            <person name="Yuan T.T."/>
            <person name="Jiang B.G."/>
            <person name="Yang W.F."/>
            <person name="Lam T.T."/>
            <person name="Chang Q.C."/>
            <person name="Ding S.J."/>
            <person name="Wang X.J."/>
            <person name="Zhu J.G."/>
            <person name="Ruan X.D."/>
            <person name="Zhao L."/>
            <person name="Wei J.T."/>
            <person name="Ye R.Z."/>
            <person name="Que T.C."/>
            <person name="Du C.H."/>
            <person name="Zhou Y.H."/>
            <person name="Cheng J.X."/>
            <person name="Dai P.F."/>
            <person name="Guo W.B."/>
            <person name="Han X.H."/>
            <person name="Huang E.J."/>
            <person name="Li L.F."/>
            <person name="Wei W."/>
            <person name="Gao Y.C."/>
            <person name="Liu J.Z."/>
            <person name="Shao H.Z."/>
            <person name="Wang X."/>
            <person name="Wang C.C."/>
            <person name="Yang T.C."/>
            <person name="Huo Q.B."/>
            <person name="Li W."/>
            <person name="Chen H.Y."/>
            <person name="Chen S.E."/>
            <person name="Zhou L.G."/>
            <person name="Ni X.B."/>
            <person name="Tian J.H."/>
            <person name="Sheng Y."/>
            <person name="Liu T."/>
            <person name="Pan Y.S."/>
            <person name="Xia L.Y."/>
            <person name="Li J."/>
            <person name="Zhao F."/>
            <person name="Cao W.C."/>
        </authorList>
    </citation>
    <scope>NUCLEOTIDE SEQUENCE</scope>
    <source>
        <strain evidence="3">Rmic-2018</strain>
    </source>
</reference>
<gene>
    <name evidence="3" type="ORF">HPB51_016298</name>
</gene>
<organism evidence="3 4">
    <name type="scientific">Rhipicephalus microplus</name>
    <name type="common">Cattle tick</name>
    <name type="synonym">Boophilus microplus</name>
    <dbReference type="NCBI Taxonomy" id="6941"/>
    <lineage>
        <taxon>Eukaryota</taxon>
        <taxon>Metazoa</taxon>
        <taxon>Ecdysozoa</taxon>
        <taxon>Arthropoda</taxon>
        <taxon>Chelicerata</taxon>
        <taxon>Arachnida</taxon>
        <taxon>Acari</taxon>
        <taxon>Parasitiformes</taxon>
        <taxon>Ixodida</taxon>
        <taxon>Ixodoidea</taxon>
        <taxon>Ixodidae</taxon>
        <taxon>Rhipicephalinae</taxon>
        <taxon>Rhipicephalus</taxon>
        <taxon>Boophilus</taxon>
    </lineage>
</organism>
<comment type="caution">
    <text evidence="3">The sequence shown here is derived from an EMBL/GenBank/DDBJ whole genome shotgun (WGS) entry which is preliminary data.</text>
</comment>
<dbReference type="VEuPathDB" id="VectorBase:LOC119175608"/>
<feature type="compositionally biased region" description="Basic and acidic residues" evidence="1">
    <location>
        <begin position="150"/>
        <end position="162"/>
    </location>
</feature>
<protein>
    <submittedName>
        <fullName evidence="3">Uncharacterized protein</fullName>
    </submittedName>
</protein>
<evidence type="ECO:0000256" key="2">
    <source>
        <dbReference type="SAM" id="Phobius"/>
    </source>
</evidence>